<comment type="similarity">
    <text evidence="1">Belongs to the LysR transcriptional regulatory family.</text>
</comment>
<reference evidence="7" key="1">
    <citation type="submission" date="2017-06" db="EMBL/GenBank/DDBJ databases">
        <title>Herbaspirillum phytohormonus sp. nov., isolated from the root nodule of Robinia pseudoacacia in lead-zinc mine.</title>
        <authorList>
            <person name="Fan M."/>
            <person name="Lin Y."/>
        </authorList>
    </citation>
    <scope>NUCLEOTIDE SEQUENCE [LARGE SCALE GENOMIC DNA]</scope>
    <source>
        <strain evidence="7">SC-089</strain>
    </source>
</reference>
<dbReference type="Pfam" id="PF00126">
    <property type="entry name" value="HTH_1"/>
    <property type="match status" value="1"/>
</dbReference>
<keyword evidence="4" id="KW-0804">Transcription</keyword>
<keyword evidence="3" id="KW-0238">DNA-binding</keyword>
<dbReference type="SUPFAM" id="SSF46785">
    <property type="entry name" value="Winged helix' DNA-binding domain"/>
    <property type="match status" value="1"/>
</dbReference>
<dbReference type="PROSITE" id="PS50931">
    <property type="entry name" value="HTH_LYSR"/>
    <property type="match status" value="1"/>
</dbReference>
<evidence type="ECO:0000313" key="6">
    <source>
        <dbReference type="EMBL" id="OWT57568.1"/>
    </source>
</evidence>
<dbReference type="GO" id="GO:0003677">
    <property type="term" value="F:DNA binding"/>
    <property type="evidence" value="ECO:0007669"/>
    <property type="project" value="UniProtKB-KW"/>
</dbReference>
<protein>
    <submittedName>
        <fullName evidence="6">LysR family transcriptional regulator</fullName>
    </submittedName>
</protein>
<sequence length="304" mass="33626">MGLRQLRYFVAVAEERNFTAAAQRLNISQPPLSMQIKALEEALGVHLFDRTHRRVRLTEAGAVFLEQARLTLGQLDSAVQLTKLAVQGGTGLLRVAFTGSVPLVPGFATLVRTFREGFPHARLHIEHMPTGPQLQALEERHIDVGLLRPAPQFQPPPHLQLTPFWRDELRVVVPTDHFLAKRKGRIAIEDLAAEPLILFPRDISCGLHDQTMQLFNKAGLVPRIGQVAREGTAIVGLVAAGVGISLLPDAYARLRTEGVLYKRLQADATNCPLFLAHRRDQPGSLTQRFIKLAQSLIAGKAARR</sequence>
<proteinExistence type="inferred from homology"/>
<gene>
    <name evidence="6" type="ORF">CEY11_16890</name>
</gene>
<dbReference type="InterPro" id="IPR036390">
    <property type="entry name" value="WH_DNA-bd_sf"/>
</dbReference>
<dbReference type="Gene3D" id="3.40.190.10">
    <property type="entry name" value="Periplasmic binding protein-like II"/>
    <property type="match status" value="2"/>
</dbReference>
<comment type="caution">
    <text evidence="6">The sequence shown here is derived from an EMBL/GenBank/DDBJ whole genome shotgun (WGS) entry which is preliminary data.</text>
</comment>
<dbReference type="PANTHER" id="PTHR30346:SF17">
    <property type="entry name" value="LYSR FAMILY TRANSCRIPTIONAL REGULATOR"/>
    <property type="match status" value="1"/>
</dbReference>
<dbReference type="Pfam" id="PF03466">
    <property type="entry name" value="LysR_substrate"/>
    <property type="match status" value="1"/>
</dbReference>
<dbReference type="Proteomes" id="UP000214603">
    <property type="component" value="Unassembled WGS sequence"/>
</dbReference>
<dbReference type="FunFam" id="1.10.10.10:FF:000001">
    <property type="entry name" value="LysR family transcriptional regulator"/>
    <property type="match status" value="1"/>
</dbReference>
<dbReference type="GO" id="GO:0032993">
    <property type="term" value="C:protein-DNA complex"/>
    <property type="evidence" value="ECO:0007669"/>
    <property type="project" value="TreeGrafter"/>
</dbReference>
<feature type="domain" description="HTH lysR-type" evidence="5">
    <location>
        <begin position="1"/>
        <end position="58"/>
    </location>
</feature>
<dbReference type="OrthoDB" id="9157176at2"/>
<evidence type="ECO:0000259" key="5">
    <source>
        <dbReference type="PROSITE" id="PS50931"/>
    </source>
</evidence>
<evidence type="ECO:0000313" key="7">
    <source>
        <dbReference type="Proteomes" id="UP000214603"/>
    </source>
</evidence>
<dbReference type="EMBL" id="NJIH01000009">
    <property type="protein sequence ID" value="OWT57568.1"/>
    <property type="molecule type" value="Genomic_DNA"/>
</dbReference>
<evidence type="ECO:0000256" key="3">
    <source>
        <dbReference type="ARBA" id="ARBA00023125"/>
    </source>
</evidence>
<dbReference type="GO" id="GO:0003700">
    <property type="term" value="F:DNA-binding transcription factor activity"/>
    <property type="evidence" value="ECO:0007669"/>
    <property type="project" value="InterPro"/>
</dbReference>
<dbReference type="Gene3D" id="1.10.10.10">
    <property type="entry name" value="Winged helix-like DNA-binding domain superfamily/Winged helix DNA-binding domain"/>
    <property type="match status" value="1"/>
</dbReference>
<dbReference type="PANTHER" id="PTHR30346">
    <property type="entry name" value="TRANSCRIPTIONAL DUAL REGULATOR HCAR-RELATED"/>
    <property type="match status" value="1"/>
</dbReference>
<dbReference type="InterPro" id="IPR005119">
    <property type="entry name" value="LysR_subst-bd"/>
</dbReference>
<dbReference type="AlphaFoldDB" id="A0A225M8G7"/>
<dbReference type="InterPro" id="IPR036388">
    <property type="entry name" value="WH-like_DNA-bd_sf"/>
</dbReference>
<accession>A0A225M8G7</accession>
<keyword evidence="2" id="KW-0805">Transcription regulation</keyword>
<dbReference type="InterPro" id="IPR000847">
    <property type="entry name" value="LysR_HTH_N"/>
</dbReference>
<organism evidence="6 7">
    <name type="scientific">Candidimonas nitroreducens</name>
    <dbReference type="NCBI Taxonomy" id="683354"/>
    <lineage>
        <taxon>Bacteria</taxon>
        <taxon>Pseudomonadati</taxon>
        <taxon>Pseudomonadota</taxon>
        <taxon>Betaproteobacteria</taxon>
        <taxon>Burkholderiales</taxon>
        <taxon>Alcaligenaceae</taxon>
        <taxon>Candidimonas</taxon>
    </lineage>
</organism>
<name>A0A225M8G7_9BURK</name>
<evidence type="ECO:0000256" key="4">
    <source>
        <dbReference type="ARBA" id="ARBA00023163"/>
    </source>
</evidence>
<dbReference type="CDD" id="cd08414">
    <property type="entry name" value="PBP2_LTTR_aromatics_like"/>
    <property type="match status" value="1"/>
</dbReference>
<dbReference type="SUPFAM" id="SSF53850">
    <property type="entry name" value="Periplasmic binding protein-like II"/>
    <property type="match status" value="1"/>
</dbReference>
<evidence type="ECO:0000256" key="1">
    <source>
        <dbReference type="ARBA" id="ARBA00009437"/>
    </source>
</evidence>
<dbReference type="PRINTS" id="PR00039">
    <property type="entry name" value="HTHLYSR"/>
</dbReference>
<evidence type="ECO:0000256" key="2">
    <source>
        <dbReference type="ARBA" id="ARBA00023015"/>
    </source>
</evidence>
<keyword evidence="7" id="KW-1185">Reference proteome</keyword>